<evidence type="ECO:0000313" key="2">
    <source>
        <dbReference type="Proteomes" id="UP000828251"/>
    </source>
</evidence>
<reference evidence="1 2" key="1">
    <citation type="journal article" date="2021" name="Plant Biotechnol. J.">
        <title>Multi-omics assisted identification of the key and species-specific regulatory components of drought-tolerant mechanisms in Gossypium stocksii.</title>
        <authorList>
            <person name="Yu D."/>
            <person name="Ke L."/>
            <person name="Zhang D."/>
            <person name="Wu Y."/>
            <person name="Sun Y."/>
            <person name="Mei J."/>
            <person name="Sun J."/>
            <person name="Sun Y."/>
        </authorList>
    </citation>
    <scope>NUCLEOTIDE SEQUENCE [LARGE SCALE GENOMIC DNA]</scope>
    <source>
        <strain evidence="2">cv. E1</strain>
        <tissue evidence="1">Leaf</tissue>
    </source>
</reference>
<sequence>MALNLSYRFCGNSIKDANHVFRGCIEVIPIWMRLIKQDRPMEFLSVELQNWIFRKLSDPSYFAKDANIYGNWVVDTLARLAANASKGLHVLSNPPRELRQILEEDVDRAIPRLVPM</sequence>
<dbReference type="Proteomes" id="UP000828251">
    <property type="component" value="Unassembled WGS sequence"/>
</dbReference>
<organism evidence="1 2">
    <name type="scientific">Gossypium stocksii</name>
    <dbReference type="NCBI Taxonomy" id="47602"/>
    <lineage>
        <taxon>Eukaryota</taxon>
        <taxon>Viridiplantae</taxon>
        <taxon>Streptophyta</taxon>
        <taxon>Embryophyta</taxon>
        <taxon>Tracheophyta</taxon>
        <taxon>Spermatophyta</taxon>
        <taxon>Magnoliopsida</taxon>
        <taxon>eudicotyledons</taxon>
        <taxon>Gunneridae</taxon>
        <taxon>Pentapetalae</taxon>
        <taxon>rosids</taxon>
        <taxon>malvids</taxon>
        <taxon>Malvales</taxon>
        <taxon>Malvaceae</taxon>
        <taxon>Malvoideae</taxon>
        <taxon>Gossypium</taxon>
    </lineage>
</organism>
<name>A0A9D3WIA8_9ROSI</name>
<dbReference type="AlphaFoldDB" id="A0A9D3WIA8"/>
<dbReference type="EMBL" id="JAIQCV010000001">
    <property type="protein sequence ID" value="KAH1130347.1"/>
    <property type="molecule type" value="Genomic_DNA"/>
</dbReference>
<proteinExistence type="predicted"/>
<comment type="caution">
    <text evidence="1">The sequence shown here is derived from an EMBL/GenBank/DDBJ whole genome shotgun (WGS) entry which is preliminary data.</text>
</comment>
<evidence type="ECO:0000313" key="1">
    <source>
        <dbReference type="EMBL" id="KAH1130347.1"/>
    </source>
</evidence>
<protein>
    <submittedName>
        <fullName evidence="1">Uncharacterized protein</fullName>
    </submittedName>
</protein>
<gene>
    <name evidence="1" type="ORF">J1N35_001725</name>
</gene>
<keyword evidence="2" id="KW-1185">Reference proteome</keyword>
<accession>A0A9D3WIA8</accession>